<feature type="region of interest" description="Disordered" evidence="1">
    <location>
        <begin position="446"/>
        <end position="557"/>
    </location>
</feature>
<feature type="compositionally biased region" description="Pro residues" evidence="1">
    <location>
        <begin position="324"/>
        <end position="343"/>
    </location>
</feature>
<feature type="region of interest" description="Disordered" evidence="1">
    <location>
        <begin position="190"/>
        <end position="239"/>
    </location>
</feature>
<feature type="compositionally biased region" description="Basic and acidic residues" evidence="1">
    <location>
        <begin position="534"/>
        <end position="548"/>
    </location>
</feature>
<feature type="compositionally biased region" description="Low complexity" evidence="1">
    <location>
        <begin position="630"/>
        <end position="644"/>
    </location>
</feature>
<feature type="compositionally biased region" description="Basic and acidic residues" evidence="1">
    <location>
        <begin position="884"/>
        <end position="893"/>
    </location>
</feature>
<dbReference type="EMBL" id="JAKWFO010000005">
    <property type="protein sequence ID" value="KAI9636699.1"/>
    <property type="molecule type" value="Genomic_DNA"/>
</dbReference>
<evidence type="ECO:0008006" key="4">
    <source>
        <dbReference type="Google" id="ProtNLM"/>
    </source>
</evidence>
<feature type="compositionally biased region" description="Pro residues" evidence="1">
    <location>
        <begin position="765"/>
        <end position="781"/>
    </location>
</feature>
<organism evidence="2 3">
    <name type="scientific">Dioszegia hungarica</name>
    <dbReference type="NCBI Taxonomy" id="4972"/>
    <lineage>
        <taxon>Eukaryota</taxon>
        <taxon>Fungi</taxon>
        <taxon>Dikarya</taxon>
        <taxon>Basidiomycota</taxon>
        <taxon>Agaricomycotina</taxon>
        <taxon>Tremellomycetes</taxon>
        <taxon>Tremellales</taxon>
        <taxon>Bulleribasidiaceae</taxon>
        <taxon>Dioszegia</taxon>
    </lineage>
</organism>
<dbReference type="Proteomes" id="UP001164286">
    <property type="component" value="Unassembled WGS sequence"/>
</dbReference>
<feature type="compositionally biased region" description="Polar residues" evidence="1">
    <location>
        <begin position="293"/>
        <end position="304"/>
    </location>
</feature>
<dbReference type="GeneID" id="77732603"/>
<reference evidence="2" key="1">
    <citation type="journal article" date="2022" name="G3 (Bethesda)">
        <title>High quality genome of the basidiomycete yeast Dioszegia hungarica PDD-24b-2 isolated from cloud water.</title>
        <authorList>
            <person name="Jarrige D."/>
            <person name="Haridas S."/>
            <person name="Bleykasten-Grosshans C."/>
            <person name="Joly M."/>
            <person name="Nadalig T."/>
            <person name="Sancelme M."/>
            <person name="Vuilleumier S."/>
            <person name="Grigoriev I.V."/>
            <person name="Amato P."/>
            <person name="Bringel F."/>
        </authorList>
    </citation>
    <scope>NUCLEOTIDE SEQUENCE</scope>
    <source>
        <strain evidence="2">PDD-24b-2</strain>
    </source>
</reference>
<feature type="region of interest" description="Disordered" evidence="1">
    <location>
        <begin position="620"/>
        <end position="730"/>
    </location>
</feature>
<feature type="region of interest" description="Disordered" evidence="1">
    <location>
        <begin position="813"/>
        <end position="893"/>
    </location>
</feature>
<feature type="compositionally biased region" description="Polar residues" evidence="1">
    <location>
        <begin position="190"/>
        <end position="205"/>
    </location>
</feature>
<feature type="compositionally biased region" description="Low complexity" evidence="1">
    <location>
        <begin position="748"/>
        <end position="757"/>
    </location>
</feature>
<evidence type="ECO:0000313" key="3">
    <source>
        <dbReference type="Proteomes" id="UP001164286"/>
    </source>
</evidence>
<feature type="region of interest" description="Disordered" evidence="1">
    <location>
        <begin position="132"/>
        <end position="174"/>
    </location>
</feature>
<name>A0AA38HCW7_9TREE</name>
<feature type="compositionally biased region" description="Low complexity" evidence="1">
    <location>
        <begin position="664"/>
        <end position="674"/>
    </location>
</feature>
<keyword evidence="3" id="KW-1185">Reference proteome</keyword>
<sequence>MAEQILSNPAALNALKRHQLVSLSKRYGLKASGKNGDMVERLQAYAAALPSGQAFHIPAPEAPNTPHHANVDFNPAGPDTPTPLSPSAREQEDDVDMPMFNINMPLKLDKKASMISVSSENWDKMSESGASFISPMKGTDEGSVRSWKSAGNGEPLSDFGPSDMPGRTGASSSRGSVFAFASSLKRSGTKTFLGSRSTSQTSNLNVAAKETTPEPQGDMESVPVAPSPASTVGIPRRHSRLSLFERPSTLRLCSPTAGPATPRARGSDLPLVGSAHKLQALKDRRSLVPLRSGTGNDADQSYPSRKSLPALANHTSASLSSIYPPLPGFQPDSDAPPVPPIPGQYPSAHTLQHKSSETFIFGSPEHATSAAQFSVSARDMLEQINKQLPEDARMVDEVLKGKQADMRRMVSVQSGLGEGGWGLMERFEGKKDRYAAAHERSFAKMKSISQTSITTSKASKASKPPSSSRLPPTTPGQKRKLSAGSTADFPSAPNGGKIDGEGRQAKRSRMSPGPNVLGSLREAGRSVMTLLGDGEGKSPEKRRLGEKKQRSRLSMKGNGLRSRLSMFRSNFRRPGAQMTAQERSAELQKSLRRRSAEFSSIVKRTPDLLINPPMSLNSTRLTTRKQRMPSTSAQTVMSSSTTSSRVPQRKPLPDFGGRVVSRGSASILKSSTSSTYAPGLPQHKSSSVSSSMRKQSQADLIRNARRAPAPPVDESGDVDMGSGSTSAATKVTVPAVETPIARTSSTLYASTASSRARMQATVKPTPKPAPRGLPMGPPPVPTSAMQPPTSYKAHGIVTHSLFGAGESRENLFEENFHLPPPPNPSSPSTSITSPPSLPARSAKGGTPGRFGASSSTSSPHKPASAASRIRHKNSGLAAIKSRGNLKEEVDVPRRKAEIKAKSERRVEEKELREMLGDLKGNELV</sequence>
<accession>A0AA38HCW7</accession>
<feature type="compositionally biased region" description="Low complexity" evidence="1">
    <location>
        <begin position="852"/>
        <end position="867"/>
    </location>
</feature>
<evidence type="ECO:0000256" key="1">
    <source>
        <dbReference type="SAM" id="MobiDB-lite"/>
    </source>
</evidence>
<dbReference type="AlphaFoldDB" id="A0AA38HCW7"/>
<gene>
    <name evidence="2" type="ORF">MKK02DRAFT_45403</name>
</gene>
<protein>
    <recommendedName>
        <fullName evidence="4">SAP domain-containing protein</fullName>
    </recommendedName>
</protein>
<feature type="compositionally biased region" description="Low complexity" evidence="1">
    <location>
        <begin position="446"/>
        <end position="471"/>
    </location>
</feature>
<comment type="caution">
    <text evidence="2">The sequence shown here is derived from an EMBL/GenBank/DDBJ whole genome shotgun (WGS) entry which is preliminary data.</text>
</comment>
<evidence type="ECO:0000313" key="2">
    <source>
        <dbReference type="EMBL" id="KAI9636699.1"/>
    </source>
</evidence>
<feature type="region of interest" description="Disordered" evidence="1">
    <location>
        <begin position="748"/>
        <end position="790"/>
    </location>
</feature>
<proteinExistence type="predicted"/>
<feature type="region of interest" description="Disordered" evidence="1">
    <location>
        <begin position="60"/>
        <end position="91"/>
    </location>
</feature>
<feature type="region of interest" description="Disordered" evidence="1">
    <location>
        <begin position="322"/>
        <end position="344"/>
    </location>
</feature>
<feature type="region of interest" description="Disordered" evidence="1">
    <location>
        <begin position="283"/>
        <end position="306"/>
    </location>
</feature>
<dbReference type="RefSeq" id="XP_052946476.1">
    <property type="nucleotide sequence ID" value="XM_053093398.1"/>
</dbReference>